<feature type="region of interest" description="Disordered" evidence="1">
    <location>
        <begin position="191"/>
        <end position="223"/>
    </location>
</feature>
<name>A0A6C0B4X0_9ZZZZ</name>
<evidence type="ECO:0000313" key="2">
    <source>
        <dbReference type="EMBL" id="QHS86538.1"/>
    </source>
</evidence>
<accession>A0A6C0B4X0</accession>
<dbReference type="EMBL" id="MN739058">
    <property type="protein sequence ID" value="QHS86538.1"/>
    <property type="molecule type" value="Genomic_DNA"/>
</dbReference>
<feature type="compositionally biased region" description="Gly residues" evidence="1">
    <location>
        <begin position="243"/>
        <end position="262"/>
    </location>
</feature>
<sequence>MSKNYEKLKIWWDEDSHLRLRPKEAIELARACIIKQKKNNLLVLLIAYGHRGLDVIDLLRNIYTPLSTYSLGAAKPILDLMWTEADKGGQEFFKFIKLALQYLKAGSDPTLLRESESGASVAPEVRYLDRPGDGGVEKINRHMQETMKEANINCATPRDCELKAGEWVRTTINLAIQEARLSIWTFGSDDRSKYSRPGGGSGMGESRGAPHDPLPYATGGPARWLSPQRSVDAVVSGLERGDGGAADGDSGSGGGSGMGGSRGAWELESAAVLSPHDPPPYATGGPAWWLPPPPRSVDAVISGLDRGDGGAAASYSRPGGGSGMGESRGAAFAESAPLTRAQSEYLETVITKQIMTVVELVELDLNSLNSNNYERILEGEILPNVWEVNEFAENLAHKEGADCVVNNAPLADNANQWYNAKVIKVNDGRPTTYDIRFEDSHPSPPNVTFSNIKPRGKGGFILANAHYPPSTTPFAMYTEQKMIDNIIFMHPTKPDTLITIIRIDIPRNYFIVVQKTFTPDNPDEVLCIEDFSDIHYPIDEYIGAKRPDIDITEYSWNKHFKERVPIILGIDNSPVQMDDISRSLGPQVFRVIELLRLQDIAQTPRQEPQFATLSPPQSGVPPSGRNRAPPTAATASASMHLETIQGRERRLGTSLGTTPYSTLTLPSGERVLTDSKEGRQYIQALIEHLGSLQQGPNAPQAPLDSGEPTEGDSIRVLNLGMGSADGNLVTGIVGKLREDGQYAIMITDGTIRWMDLSPESDEYWEYI</sequence>
<reference evidence="2" key="1">
    <citation type="journal article" date="2020" name="Nature">
        <title>Giant virus diversity and host interactions through global metagenomics.</title>
        <authorList>
            <person name="Schulz F."/>
            <person name="Roux S."/>
            <person name="Paez-Espino D."/>
            <person name="Jungbluth S."/>
            <person name="Walsh D.A."/>
            <person name="Denef V.J."/>
            <person name="McMahon K.D."/>
            <person name="Konstantinidis K.T."/>
            <person name="Eloe-Fadrosh E.A."/>
            <person name="Kyrpides N.C."/>
            <person name="Woyke T."/>
        </authorList>
    </citation>
    <scope>NUCLEOTIDE SEQUENCE</scope>
    <source>
        <strain evidence="2">GVMAG-M-3300009422-16</strain>
    </source>
</reference>
<feature type="region of interest" description="Disordered" evidence="1">
    <location>
        <begin position="308"/>
        <end position="328"/>
    </location>
</feature>
<proteinExistence type="predicted"/>
<dbReference type="AlphaFoldDB" id="A0A6C0B4X0"/>
<feature type="compositionally biased region" description="Polar residues" evidence="1">
    <location>
        <begin position="605"/>
        <end position="617"/>
    </location>
</feature>
<feature type="region of interest" description="Disordered" evidence="1">
    <location>
        <begin position="238"/>
        <end position="262"/>
    </location>
</feature>
<feature type="region of interest" description="Disordered" evidence="1">
    <location>
        <begin position="605"/>
        <end position="639"/>
    </location>
</feature>
<protein>
    <submittedName>
        <fullName evidence="2">Uncharacterized protein</fullName>
    </submittedName>
</protein>
<feature type="compositionally biased region" description="Low complexity" evidence="1">
    <location>
        <begin position="628"/>
        <end position="638"/>
    </location>
</feature>
<organism evidence="2">
    <name type="scientific">viral metagenome</name>
    <dbReference type="NCBI Taxonomy" id="1070528"/>
    <lineage>
        <taxon>unclassified sequences</taxon>
        <taxon>metagenomes</taxon>
        <taxon>organismal metagenomes</taxon>
    </lineage>
</organism>
<evidence type="ECO:0000256" key="1">
    <source>
        <dbReference type="SAM" id="MobiDB-lite"/>
    </source>
</evidence>
<dbReference type="CDD" id="cd04508">
    <property type="entry name" value="Tudor_SF"/>
    <property type="match status" value="1"/>
</dbReference>